<evidence type="ECO:0000256" key="4">
    <source>
        <dbReference type="SAM" id="MobiDB-lite"/>
    </source>
</evidence>
<evidence type="ECO:0000256" key="3">
    <source>
        <dbReference type="PROSITE-ProRule" id="PRU00339"/>
    </source>
</evidence>
<dbReference type="PROSITE" id="PS50005">
    <property type="entry name" value="TPR"/>
    <property type="match status" value="6"/>
</dbReference>
<dbReference type="InterPro" id="IPR011990">
    <property type="entry name" value="TPR-like_helical_dom_sf"/>
</dbReference>
<dbReference type="PROSITE" id="PS50293">
    <property type="entry name" value="TPR_REGION"/>
    <property type="match status" value="1"/>
</dbReference>
<dbReference type="InterPro" id="IPR051685">
    <property type="entry name" value="Ycf3/AcsC/BcsC/TPR_MFPF"/>
</dbReference>
<dbReference type="SMART" id="SM00028">
    <property type="entry name" value="TPR"/>
    <property type="match status" value="8"/>
</dbReference>
<accession>A0ABU6K5S3</accession>
<dbReference type="InterPro" id="IPR019734">
    <property type="entry name" value="TPR_rpt"/>
</dbReference>
<dbReference type="Gene3D" id="1.25.40.10">
    <property type="entry name" value="Tetratricopeptide repeat domain"/>
    <property type="match status" value="5"/>
</dbReference>
<dbReference type="Proteomes" id="UP001331561">
    <property type="component" value="Unassembled WGS sequence"/>
</dbReference>
<evidence type="ECO:0000313" key="5">
    <source>
        <dbReference type="EMBL" id="MEC5387046.1"/>
    </source>
</evidence>
<comment type="caution">
    <text evidence="5">The sequence shown here is derived from an EMBL/GenBank/DDBJ whole genome shotgun (WGS) entry which is preliminary data.</text>
</comment>
<protein>
    <submittedName>
        <fullName evidence="5">Tetratricopeptide repeat protein</fullName>
    </submittedName>
</protein>
<evidence type="ECO:0000256" key="2">
    <source>
        <dbReference type="ARBA" id="ARBA00022803"/>
    </source>
</evidence>
<organism evidence="5 6">
    <name type="scientific">Uliginosibacterium silvisoli</name>
    <dbReference type="NCBI Taxonomy" id="3114758"/>
    <lineage>
        <taxon>Bacteria</taxon>
        <taxon>Pseudomonadati</taxon>
        <taxon>Pseudomonadota</taxon>
        <taxon>Betaproteobacteria</taxon>
        <taxon>Rhodocyclales</taxon>
        <taxon>Zoogloeaceae</taxon>
        <taxon>Uliginosibacterium</taxon>
    </lineage>
</organism>
<dbReference type="Pfam" id="PF13432">
    <property type="entry name" value="TPR_16"/>
    <property type="match status" value="2"/>
</dbReference>
<feature type="repeat" description="TPR" evidence="3">
    <location>
        <begin position="91"/>
        <end position="124"/>
    </location>
</feature>
<dbReference type="EMBL" id="JAYXHS010000003">
    <property type="protein sequence ID" value="MEC5387046.1"/>
    <property type="molecule type" value="Genomic_DNA"/>
</dbReference>
<dbReference type="PANTHER" id="PTHR44943">
    <property type="entry name" value="CELLULOSE SYNTHASE OPERON PROTEIN C"/>
    <property type="match status" value="1"/>
</dbReference>
<keyword evidence="6" id="KW-1185">Reference proteome</keyword>
<feature type="repeat" description="TPR" evidence="3">
    <location>
        <begin position="125"/>
        <end position="158"/>
    </location>
</feature>
<dbReference type="Pfam" id="PF13414">
    <property type="entry name" value="TPR_11"/>
    <property type="match status" value="2"/>
</dbReference>
<proteinExistence type="predicted"/>
<keyword evidence="1" id="KW-0677">Repeat</keyword>
<name>A0ABU6K5S3_9RHOO</name>
<dbReference type="PANTHER" id="PTHR44943:SF8">
    <property type="entry name" value="TPR REPEAT-CONTAINING PROTEIN MJ0263"/>
    <property type="match status" value="1"/>
</dbReference>
<feature type="region of interest" description="Disordered" evidence="4">
    <location>
        <begin position="1"/>
        <end position="20"/>
    </location>
</feature>
<dbReference type="SUPFAM" id="SSF53756">
    <property type="entry name" value="UDP-Glycosyltransferase/glycogen phosphorylase"/>
    <property type="match status" value="1"/>
</dbReference>
<dbReference type="Pfam" id="PF00515">
    <property type="entry name" value="TPR_1"/>
    <property type="match status" value="1"/>
</dbReference>
<dbReference type="Gene3D" id="3.40.50.2000">
    <property type="entry name" value="Glycogen Phosphorylase B"/>
    <property type="match status" value="1"/>
</dbReference>
<dbReference type="SUPFAM" id="SSF48452">
    <property type="entry name" value="TPR-like"/>
    <property type="match status" value="2"/>
</dbReference>
<reference evidence="5 6" key="1">
    <citation type="submission" date="2024-01" db="EMBL/GenBank/DDBJ databases">
        <title>Uliginosibacterium soil sp. nov.</title>
        <authorList>
            <person name="Lv Y."/>
        </authorList>
    </citation>
    <scope>NUCLEOTIDE SEQUENCE [LARGE SCALE GENOMIC DNA]</scope>
    <source>
        <strain evidence="5 6">H3</strain>
    </source>
</reference>
<feature type="repeat" description="TPR" evidence="3">
    <location>
        <begin position="159"/>
        <end position="192"/>
    </location>
</feature>
<dbReference type="RefSeq" id="WP_327600027.1">
    <property type="nucleotide sequence ID" value="NZ_JAYXHS010000003.1"/>
</dbReference>
<keyword evidence="2 3" id="KW-0802">TPR repeat</keyword>
<evidence type="ECO:0000256" key="1">
    <source>
        <dbReference type="ARBA" id="ARBA00022737"/>
    </source>
</evidence>
<sequence>MSKRTPPRPATQGKHRPAKADPHAGFLAQAMAAHQQGKLADAERGYTFILDKDPQHFDALHYLGIVKMQLGQTEHGIALVEQALRIRPDAADALSNLSNGLMRARRYDEALACLDRSLTLSPAQPEALTNRGVALGNLGRHEEAAASHARALQIRPAFLEALNNHGNALRALGRFDEALAAYDKALALRAAYPEALNNRGLALSELRRFDEALASHDKALGLRANYPEALNNRGNALKELRRFDEAIASYDQALSLKPDYGEALYNRGNTFSAQNRHAEAVVAYDAALAIQSAYPDAHWNKGISQLLQGQLIAGWQQYEWRWQLKGADAPRDFNCPRWDGHSDIRGQRLLLWAEQGLGDTLQFCRYATLLAQRGVEVILEVQPPLARLLGSLEGATRIVARGDELPTTDLHFPLLSMPMAFNTIVPGIPASVPYLTASGEEQDEWQQRIATLAGDGTQRKQRIGLACSGNPKLANDRNRSIPLEKFLPLLEADASFFLMQKDCRPADAAWLAGQPRIHDLREHFSDFSDTAAALTQLDLLVTVDTSVAHLAGALGTPVALLLPFVPDWRWLLQRNDSPWYPGMRLYRQPAIGDWDSVLAEVRRTALAR</sequence>
<feature type="repeat" description="TPR" evidence="3">
    <location>
        <begin position="57"/>
        <end position="90"/>
    </location>
</feature>
<feature type="repeat" description="TPR" evidence="3">
    <location>
        <begin position="193"/>
        <end position="226"/>
    </location>
</feature>
<feature type="repeat" description="TPR" evidence="3">
    <location>
        <begin position="227"/>
        <end position="260"/>
    </location>
</feature>
<evidence type="ECO:0000313" key="6">
    <source>
        <dbReference type="Proteomes" id="UP001331561"/>
    </source>
</evidence>
<gene>
    <name evidence="5" type="ORF">VVD49_15035</name>
</gene>